<dbReference type="AlphaFoldDB" id="A0A174A980"/>
<accession>A0A174A980</accession>
<evidence type="ECO:0000313" key="2">
    <source>
        <dbReference type="EMBL" id="CUN84025.1"/>
    </source>
</evidence>
<evidence type="ECO:0000313" key="3">
    <source>
        <dbReference type="Proteomes" id="UP000095517"/>
    </source>
</evidence>
<keyword evidence="1" id="KW-1133">Transmembrane helix</keyword>
<dbReference type="EMBL" id="CYZH01000004">
    <property type="protein sequence ID" value="CUN84025.1"/>
    <property type="molecule type" value="Genomic_DNA"/>
</dbReference>
<sequence>MINTYAIYMNLLFGVLGFTIFILNLCVLCGEYYFTIPLSEFFTKFTIFSISSLIGT</sequence>
<dbReference type="Proteomes" id="UP000095517">
    <property type="component" value="Unassembled WGS sequence"/>
</dbReference>
<gene>
    <name evidence="2" type="ORF">ERS852397_00916</name>
</gene>
<keyword evidence="1" id="KW-0812">Transmembrane</keyword>
<keyword evidence="1" id="KW-0472">Membrane</keyword>
<evidence type="ECO:0000256" key="1">
    <source>
        <dbReference type="SAM" id="Phobius"/>
    </source>
</evidence>
<feature type="transmembrane region" description="Helical" evidence="1">
    <location>
        <begin position="6"/>
        <end position="34"/>
    </location>
</feature>
<name>A0A174A980_9BACE</name>
<organism evidence="2 3">
    <name type="scientific">Bacteroides finegoldii</name>
    <dbReference type="NCBI Taxonomy" id="338188"/>
    <lineage>
        <taxon>Bacteria</taxon>
        <taxon>Pseudomonadati</taxon>
        <taxon>Bacteroidota</taxon>
        <taxon>Bacteroidia</taxon>
        <taxon>Bacteroidales</taxon>
        <taxon>Bacteroidaceae</taxon>
        <taxon>Bacteroides</taxon>
    </lineage>
</organism>
<proteinExistence type="predicted"/>
<reference evidence="2 3" key="1">
    <citation type="submission" date="2015-09" db="EMBL/GenBank/DDBJ databases">
        <authorList>
            <consortium name="Pathogen Informatics"/>
        </authorList>
    </citation>
    <scope>NUCLEOTIDE SEQUENCE [LARGE SCALE GENOMIC DNA]</scope>
    <source>
        <strain evidence="2 3">2789STDY5608840</strain>
    </source>
</reference>
<protein>
    <submittedName>
        <fullName evidence="2">Uncharacterized protein</fullName>
    </submittedName>
</protein>